<keyword evidence="6 11" id="KW-1133">Transmembrane helix</keyword>
<dbReference type="PANTHER" id="PTHR32089:SF55">
    <property type="entry name" value="METHYL ACCEPTING SENSORY TRANSDUCER WITH CACHE_2 SMALL MOLECULE BINDING DOMAIN"/>
    <property type="match status" value="1"/>
</dbReference>
<dbReference type="Pfam" id="PF00015">
    <property type="entry name" value="MCPsignal"/>
    <property type="match status" value="1"/>
</dbReference>
<dbReference type="GO" id="GO:0006935">
    <property type="term" value="P:chemotaxis"/>
    <property type="evidence" value="ECO:0007669"/>
    <property type="project" value="UniProtKB-KW"/>
</dbReference>
<proteinExistence type="inferred from homology"/>
<keyword evidence="8 10" id="KW-0807">Transducer</keyword>
<evidence type="ECO:0000256" key="11">
    <source>
        <dbReference type="SAM" id="Phobius"/>
    </source>
</evidence>
<feature type="transmembrane region" description="Helical" evidence="11">
    <location>
        <begin position="284"/>
        <end position="306"/>
    </location>
</feature>
<dbReference type="Pfam" id="PF02743">
    <property type="entry name" value="dCache_1"/>
    <property type="match status" value="1"/>
</dbReference>
<evidence type="ECO:0000256" key="4">
    <source>
        <dbReference type="ARBA" id="ARBA00022500"/>
    </source>
</evidence>
<evidence type="ECO:0000256" key="10">
    <source>
        <dbReference type="PROSITE-ProRule" id="PRU00284"/>
    </source>
</evidence>
<dbReference type="CDD" id="cd18773">
    <property type="entry name" value="PDC1_HK_sensor"/>
    <property type="match status" value="1"/>
</dbReference>
<evidence type="ECO:0000256" key="5">
    <source>
        <dbReference type="ARBA" id="ARBA00022692"/>
    </source>
</evidence>
<dbReference type="InterPro" id="IPR029151">
    <property type="entry name" value="Sensor-like_sf"/>
</dbReference>
<dbReference type="Pfam" id="PF00672">
    <property type="entry name" value="HAMP"/>
    <property type="match status" value="1"/>
</dbReference>
<gene>
    <name evidence="14" type="primary">pctC_6</name>
    <name evidence="14" type="ORF">VA7868_00866</name>
</gene>
<dbReference type="Gene3D" id="1.10.287.950">
    <property type="entry name" value="Methyl-accepting chemotaxis protein"/>
    <property type="match status" value="1"/>
</dbReference>
<dbReference type="AlphaFoldDB" id="A0A1M5WVE0"/>
<evidence type="ECO:0000256" key="1">
    <source>
        <dbReference type="ARBA" id="ARBA00004533"/>
    </source>
</evidence>
<evidence type="ECO:0000256" key="6">
    <source>
        <dbReference type="ARBA" id="ARBA00022989"/>
    </source>
</evidence>
<dbReference type="STRING" id="1216006.VA7868_00866"/>
<dbReference type="CDD" id="cd06225">
    <property type="entry name" value="HAMP"/>
    <property type="match status" value="1"/>
</dbReference>
<evidence type="ECO:0000256" key="2">
    <source>
        <dbReference type="ARBA" id="ARBA00004651"/>
    </source>
</evidence>
<evidence type="ECO:0000259" key="13">
    <source>
        <dbReference type="PROSITE" id="PS50885"/>
    </source>
</evidence>
<keyword evidence="7 11" id="KW-0472">Membrane</keyword>
<evidence type="ECO:0000259" key="12">
    <source>
        <dbReference type="PROSITE" id="PS50111"/>
    </source>
</evidence>
<keyword evidence="15" id="KW-1185">Reference proteome</keyword>
<sequence length="635" mass="68767">MLNLGFKTTLLLSVIAIVTLTVGSSNYLSYLRASEILHDSIYEGIEQRVSLEGQAVSDFIGSKTSAVVNLANDYRTYRYTDQHAERMRVGAISALIPTLTVGFANGDAYASYENNIWVNGKNPDSYDPRKRGWYQDAMRSSGPIFTAPYNDATTGELMVSIGQHAGDGTVILADIPLTVLSETVSHIKINGAVALIMTDDSTVLASTSPVVKTGEKLTDFPALVQVARGVKNHENKIIDYSLNNVDKVMFSKKIKYGNKDWYMLIGIDNDVVFSQLYEMRTKSLILTVIYVVLSIVVTLLVLNFLYRPILALKKTVTGLSEGNGDLTQRLDVKTSDDLGQIAGGINKFIASLQNMMLDIQASTLTLKDNIGKLKLQSEDNASILNHHVQETEQIVTAIEEMSATADSVAQNAGDAAQYTKEAADIGSNALTIVDEAKSRVTNLVDDVDTTANSLQAMSDETKDISTVLNVIGDIAEQTNLLALNAAIEAARAGEQGRGFAVVADEVRALASRTQSSTEEIEQALSRLLSRNSQVVEAMNGTKSACQETSETTEQVSHSINSLTEQVSGITELTIQIATAAEEQSSVSQEISRNMTAINDIVTQLNKNGEESLHQTENINDVNTSLAGIVGQFKLQ</sequence>
<dbReference type="InterPro" id="IPR004089">
    <property type="entry name" value="MCPsignal_dom"/>
</dbReference>
<evidence type="ECO:0000256" key="3">
    <source>
        <dbReference type="ARBA" id="ARBA00022475"/>
    </source>
</evidence>
<keyword evidence="4" id="KW-0145">Chemotaxis</keyword>
<dbReference type="SUPFAM" id="SSF58104">
    <property type="entry name" value="Methyl-accepting chemotaxis protein (MCP) signaling domain"/>
    <property type="match status" value="1"/>
</dbReference>
<evidence type="ECO:0000256" key="7">
    <source>
        <dbReference type="ARBA" id="ARBA00023136"/>
    </source>
</evidence>
<dbReference type="Proteomes" id="UP000184608">
    <property type="component" value="Unassembled WGS sequence"/>
</dbReference>
<dbReference type="Gene3D" id="3.30.450.20">
    <property type="entry name" value="PAS domain"/>
    <property type="match status" value="2"/>
</dbReference>
<comment type="subcellular location">
    <subcellularLocation>
        <location evidence="1">Cell inner membrane</location>
    </subcellularLocation>
    <subcellularLocation>
        <location evidence="2">Cell membrane</location>
        <topology evidence="2">Multi-pass membrane protein</topology>
    </subcellularLocation>
</comment>
<dbReference type="SUPFAM" id="SSF103190">
    <property type="entry name" value="Sensory domain-like"/>
    <property type="match status" value="1"/>
</dbReference>
<evidence type="ECO:0000256" key="9">
    <source>
        <dbReference type="ARBA" id="ARBA00029447"/>
    </source>
</evidence>
<dbReference type="GO" id="GO:0005886">
    <property type="term" value="C:plasma membrane"/>
    <property type="evidence" value="ECO:0007669"/>
    <property type="project" value="UniProtKB-SubCell"/>
</dbReference>
<keyword evidence="5 11" id="KW-0812">Transmembrane</keyword>
<protein>
    <submittedName>
        <fullName evidence="14">Methyl-accepting chemotaxis protein PctC</fullName>
    </submittedName>
</protein>
<dbReference type="OrthoDB" id="2489132at2"/>
<keyword evidence="3" id="KW-1003">Cell membrane</keyword>
<dbReference type="PROSITE" id="PS50111">
    <property type="entry name" value="CHEMOTAXIS_TRANSDUC_2"/>
    <property type="match status" value="1"/>
</dbReference>
<feature type="domain" description="Methyl-accepting transducer" evidence="12">
    <location>
        <begin position="362"/>
        <end position="598"/>
    </location>
</feature>
<accession>A0A1M5WVE0</accession>
<evidence type="ECO:0000313" key="14">
    <source>
        <dbReference type="EMBL" id="SHH90973.1"/>
    </source>
</evidence>
<name>A0A1M5WVE0_9VIBR</name>
<dbReference type="InterPro" id="IPR033479">
    <property type="entry name" value="dCache_1"/>
</dbReference>
<dbReference type="SMART" id="SM00304">
    <property type="entry name" value="HAMP"/>
    <property type="match status" value="1"/>
</dbReference>
<dbReference type="PANTHER" id="PTHR32089">
    <property type="entry name" value="METHYL-ACCEPTING CHEMOTAXIS PROTEIN MCPB"/>
    <property type="match status" value="1"/>
</dbReference>
<dbReference type="FunFam" id="1.10.287.950:FF:000001">
    <property type="entry name" value="Methyl-accepting chemotaxis sensory transducer"/>
    <property type="match status" value="1"/>
</dbReference>
<organism evidence="14 15">
    <name type="scientific">Vibrio aerogenes CECT 7868</name>
    <dbReference type="NCBI Taxonomy" id="1216006"/>
    <lineage>
        <taxon>Bacteria</taxon>
        <taxon>Pseudomonadati</taxon>
        <taxon>Pseudomonadota</taxon>
        <taxon>Gammaproteobacteria</taxon>
        <taxon>Vibrionales</taxon>
        <taxon>Vibrionaceae</taxon>
        <taxon>Vibrio</taxon>
    </lineage>
</organism>
<dbReference type="PROSITE" id="PS50885">
    <property type="entry name" value="HAMP"/>
    <property type="match status" value="1"/>
</dbReference>
<dbReference type="EMBL" id="FQXZ01000007">
    <property type="protein sequence ID" value="SHH90973.1"/>
    <property type="molecule type" value="Genomic_DNA"/>
</dbReference>
<reference evidence="14 15" key="1">
    <citation type="submission" date="2016-11" db="EMBL/GenBank/DDBJ databases">
        <authorList>
            <person name="Jaros S."/>
            <person name="Januszkiewicz K."/>
            <person name="Wedrychowicz H."/>
        </authorList>
    </citation>
    <scope>NUCLEOTIDE SEQUENCE [LARGE SCALE GENOMIC DNA]</scope>
    <source>
        <strain evidence="14 15">CECT 7868</strain>
    </source>
</reference>
<dbReference type="GO" id="GO:0007165">
    <property type="term" value="P:signal transduction"/>
    <property type="evidence" value="ECO:0007669"/>
    <property type="project" value="UniProtKB-KW"/>
</dbReference>
<evidence type="ECO:0000256" key="8">
    <source>
        <dbReference type="ARBA" id="ARBA00023224"/>
    </source>
</evidence>
<dbReference type="RefSeq" id="WP_073602619.1">
    <property type="nucleotide sequence ID" value="NZ_FQXZ01000007.1"/>
</dbReference>
<dbReference type="SMART" id="SM00283">
    <property type="entry name" value="MA"/>
    <property type="match status" value="1"/>
</dbReference>
<comment type="similarity">
    <text evidence="9">Belongs to the methyl-accepting chemotaxis (MCP) protein family.</text>
</comment>
<evidence type="ECO:0000313" key="15">
    <source>
        <dbReference type="Proteomes" id="UP000184608"/>
    </source>
</evidence>
<dbReference type="CDD" id="cd11386">
    <property type="entry name" value="MCP_signal"/>
    <property type="match status" value="1"/>
</dbReference>
<feature type="domain" description="HAMP" evidence="13">
    <location>
        <begin position="303"/>
        <end position="357"/>
    </location>
</feature>
<dbReference type="InterPro" id="IPR003660">
    <property type="entry name" value="HAMP_dom"/>
</dbReference>